<gene>
    <name evidence="1" type="ORF">ACJIZ3_006294</name>
</gene>
<evidence type="ECO:0000313" key="1">
    <source>
        <dbReference type="EMBL" id="KAL3820389.1"/>
    </source>
</evidence>
<accession>A0ABD3S7C1</accession>
<name>A0ABD3S7C1_9LAMI</name>
<evidence type="ECO:0000313" key="2">
    <source>
        <dbReference type="Proteomes" id="UP001634393"/>
    </source>
</evidence>
<protein>
    <submittedName>
        <fullName evidence="1">Uncharacterized protein</fullName>
    </submittedName>
</protein>
<dbReference type="Proteomes" id="UP001634393">
    <property type="component" value="Unassembled WGS sequence"/>
</dbReference>
<keyword evidence="2" id="KW-1185">Reference proteome</keyword>
<dbReference type="EMBL" id="JBJXBP010000007">
    <property type="protein sequence ID" value="KAL3820389.1"/>
    <property type="molecule type" value="Genomic_DNA"/>
</dbReference>
<proteinExistence type="predicted"/>
<reference evidence="1 2" key="1">
    <citation type="submission" date="2024-12" db="EMBL/GenBank/DDBJ databases">
        <title>The unique morphological basis and parallel evolutionary history of personate flowers in Penstemon.</title>
        <authorList>
            <person name="Depatie T.H."/>
            <person name="Wessinger C.A."/>
        </authorList>
    </citation>
    <scope>NUCLEOTIDE SEQUENCE [LARGE SCALE GENOMIC DNA]</scope>
    <source>
        <strain evidence="1">WTNN_2</strain>
        <tissue evidence="1">Leaf</tissue>
    </source>
</reference>
<comment type="caution">
    <text evidence="1">The sequence shown here is derived from an EMBL/GenBank/DDBJ whole genome shotgun (WGS) entry which is preliminary data.</text>
</comment>
<dbReference type="AlphaFoldDB" id="A0ABD3S7C1"/>
<organism evidence="1 2">
    <name type="scientific">Penstemon smallii</name>
    <dbReference type="NCBI Taxonomy" id="265156"/>
    <lineage>
        <taxon>Eukaryota</taxon>
        <taxon>Viridiplantae</taxon>
        <taxon>Streptophyta</taxon>
        <taxon>Embryophyta</taxon>
        <taxon>Tracheophyta</taxon>
        <taxon>Spermatophyta</taxon>
        <taxon>Magnoliopsida</taxon>
        <taxon>eudicotyledons</taxon>
        <taxon>Gunneridae</taxon>
        <taxon>Pentapetalae</taxon>
        <taxon>asterids</taxon>
        <taxon>lamiids</taxon>
        <taxon>Lamiales</taxon>
        <taxon>Plantaginaceae</taxon>
        <taxon>Cheloneae</taxon>
        <taxon>Penstemon</taxon>
    </lineage>
</organism>
<sequence length="59" mass="7006">MNQLLLYPMLIFNLINVRQKIDHIIRHEVVTKSLKHRPTLGDHKDQIACVHDFIFFVPV</sequence>